<sequence>MTASSTTTNSTLPRRILAGLLREKRIAAGISVEAARQAIGVSKQTFWRMETGQPTKINPLFISHLAQMYRVDARDTEVLLGLTEETHAKGWWHAFGEAIPKHFDLYVGLEDAAKSFSSYHTMLLPGLLQTMDYRREVIWAEFPGMTTEEVDLRLELHKRRLERLHSRENPLELNVLLDESVLRRRIGSPQIMADQLNHLLATDQLPHVSIRVVPLDGRRHKGVVTGHFVILEFPNHPTANLTDPPVIYVQGFTGALYLDKRAEFEQYRDAYADIQRVALDEAESRRCIQAIAEEWVRER</sequence>
<dbReference type="SUPFAM" id="SSF47413">
    <property type="entry name" value="lambda repressor-like DNA-binding domains"/>
    <property type="match status" value="1"/>
</dbReference>
<proteinExistence type="predicted"/>
<dbReference type="Pfam" id="PF19054">
    <property type="entry name" value="DUF5753"/>
    <property type="match status" value="1"/>
</dbReference>
<organism evidence="2 3">
    <name type="scientific">Nocardia cyriacigeorgica</name>
    <dbReference type="NCBI Taxonomy" id="135487"/>
    <lineage>
        <taxon>Bacteria</taxon>
        <taxon>Bacillati</taxon>
        <taxon>Actinomycetota</taxon>
        <taxon>Actinomycetes</taxon>
        <taxon>Mycobacteriales</taxon>
        <taxon>Nocardiaceae</taxon>
        <taxon>Nocardia</taxon>
    </lineage>
</organism>
<feature type="domain" description="DUF5753" evidence="1">
    <location>
        <begin position="104"/>
        <end position="289"/>
    </location>
</feature>
<name>A0A4U8VT42_9NOCA</name>
<reference evidence="2 3" key="1">
    <citation type="submission" date="2019-02" db="EMBL/GenBank/DDBJ databases">
        <authorList>
            <consortium name="Pathogen Informatics"/>
        </authorList>
    </citation>
    <scope>NUCLEOTIDE SEQUENCE [LARGE SCALE GENOMIC DNA]</scope>
    <source>
        <strain evidence="2 3">3012STDY6756504</strain>
    </source>
</reference>
<dbReference type="CDD" id="cd00093">
    <property type="entry name" value="HTH_XRE"/>
    <property type="match status" value="1"/>
</dbReference>
<evidence type="ECO:0000313" key="3">
    <source>
        <dbReference type="Proteomes" id="UP000290439"/>
    </source>
</evidence>
<dbReference type="InterPro" id="IPR001387">
    <property type="entry name" value="Cro/C1-type_HTH"/>
</dbReference>
<dbReference type="Gene3D" id="1.10.260.40">
    <property type="entry name" value="lambda repressor-like DNA-binding domains"/>
    <property type="match status" value="1"/>
</dbReference>
<dbReference type="Pfam" id="PF13560">
    <property type="entry name" value="HTH_31"/>
    <property type="match status" value="1"/>
</dbReference>
<dbReference type="InterPro" id="IPR010982">
    <property type="entry name" value="Lambda_DNA-bd_dom_sf"/>
</dbReference>
<dbReference type="EMBL" id="LR215973">
    <property type="protein sequence ID" value="VFA96611.1"/>
    <property type="molecule type" value="Genomic_DNA"/>
</dbReference>
<accession>A0A4U8VT42</accession>
<dbReference type="Proteomes" id="UP000290439">
    <property type="component" value="Chromosome"/>
</dbReference>
<protein>
    <recommendedName>
        <fullName evidence="1">DUF5753 domain-containing protein</fullName>
    </recommendedName>
</protein>
<dbReference type="AlphaFoldDB" id="A0A4U8VT42"/>
<dbReference type="GO" id="GO:0003677">
    <property type="term" value="F:DNA binding"/>
    <property type="evidence" value="ECO:0007669"/>
    <property type="project" value="InterPro"/>
</dbReference>
<evidence type="ECO:0000259" key="1">
    <source>
        <dbReference type="Pfam" id="PF19054"/>
    </source>
</evidence>
<dbReference type="RefSeq" id="WP_130915715.1">
    <property type="nucleotide sequence ID" value="NZ_LR215973.1"/>
</dbReference>
<evidence type="ECO:0000313" key="2">
    <source>
        <dbReference type="EMBL" id="VFA96611.1"/>
    </source>
</evidence>
<dbReference type="InterPro" id="IPR043917">
    <property type="entry name" value="DUF5753"/>
</dbReference>
<gene>
    <name evidence="2" type="ORF">NCTC10797_00365</name>
</gene>